<organism evidence="2 3">
    <name type="scientific">Lingula anatina</name>
    <name type="common">Brachiopod</name>
    <name type="synonym">Lingula unguis</name>
    <dbReference type="NCBI Taxonomy" id="7574"/>
    <lineage>
        <taxon>Eukaryota</taxon>
        <taxon>Metazoa</taxon>
        <taxon>Spiralia</taxon>
        <taxon>Lophotrochozoa</taxon>
        <taxon>Brachiopoda</taxon>
        <taxon>Linguliformea</taxon>
        <taxon>Lingulata</taxon>
        <taxon>Lingulida</taxon>
        <taxon>Linguloidea</taxon>
        <taxon>Lingulidae</taxon>
        <taxon>Lingula</taxon>
    </lineage>
</organism>
<keyword evidence="2" id="KW-1185">Reference proteome</keyword>
<feature type="compositionally biased region" description="Low complexity" evidence="1">
    <location>
        <begin position="656"/>
        <end position="671"/>
    </location>
</feature>
<feature type="compositionally biased region" description="Polar residues" evidence="1">
    <location>
        <begin position="59"/>
        <end position="74"/>
    </location>
</feature>
<feature type="compositionally biased region" description="Basic and acidic residues" evidence="1">
    <location>
        <begin position="349"/>
        <end position="358"/>
    </location>
</feature>
<evidence type="ECO:0000256" key="1">
    <source>
        <dbReference type="SAM" id="MobiDB-lite"/>
    </source>
</evidence>
<feature type="compositionally biased region" description="Basic and acidic residues" evidence="1">
    <location>
        <begin position="408"/>
        <end position="435"/>
    </location>
</feature>
<feature type="compositionally biased region" description="Polar residues" evidence="1">
    <location>
        <begin position="334"/>
        <end position="347"/>
    </location>
</feature>
<dbReference type="RefSeq" id="XP_013403047.1">
    <property type="nucleotide sequence ID" value="XM_013547593.1"/>
</dbReference>
<feature type="region of interest" description="Disordered" evidence="1">
    <location>
        <begin position="630"/>
        <end position="671"/>
    </location>
</feature>
<feature type="compositionally biased region" description="Basic and acidic residues" evidence="1">
    <location>
        <begin position="382"/>
        <end position="402"/>
    </location>
</feature>
<evidence type="ECO:0000313" key="3">
    <source>
        <dbReference type="RefSeq" id="XP_013403047.1"/>
    </source>
</evidence>
<gene>
    <name evidence="3" type="primary">LOC106168508</name>
</gene>
<dbReference type="InParanoid" id="A0A1S3IXW9"/>
<accession>A0A1S3IXW9</accession>
<evidence type="ECO:0000313" key="2">
    <source>
        <dbReference type="Proteomes" id="UP000085678"/>
    </source>
</evidence>
<protein>
    <submittedName>
        <fullName evidence="3">Uncharacterized protein LOC106168508</fullName>
    </submittedName>
</protein>
<name>A0A1S3IXW9_LINAN</name>
<dbReference type="AlphaFoldDB" id="A0A1S3IXW9"/>
<dbReference type="GeneID" id="106168508"/>
<feature type="compositionally biased region" description="Acidic residues" evidence="1">
    <location>
        <begin position="640"/>
        <end position="655"/>
    </location>
</feature>
<dbReference type="Proteomes" id="UP000085678">
    <property type="component" value="Unplaced"/>
</dbReference>
<reference evidence="3" key="1">
    <citation type="submission" date="2025-08" db="UniProtKB">
        <authorList>
            <consortium name="RefSeq"/>
        </authorList>
    </citation>
    <scope>IDENTIFICATION</scope>
    <source>
        <tissue evidence="3">Gonads</tissue>
    </source>
</reference>
<feature type="region of interest" description="Disordered" evidence="1">
    <location>
        <begin position="191"/>
        <end position="226"/>
    </location>
</feature>
<feature type="region of interest" description="Disordered" evidence="1">
    <location>
        <begin position="334"/>
        <end position="366"/>
    </location>
</feature>
<sequence>MVLKTEDRTGILFKMHGLDTEKQDGFLVQFSIGKLIEMGIEHSMGKTNGEKFTLQSDNSQNKNLKENNGLSQTKGLEPEGNIKEASPEGLIYKINSLQVDDRSGRFNTGNGCDKSVNKFDSMEICSNSESETTALSELEQRHLGQATDKQGLSSGQNELTQVPRERVLRVPTKASRKVYPDFQSADTKMMTSAEETRLTRKRPSPSVSPSVNHPMRKSQRLRKDECYASEQTVTEPVDLRVANSKYYKNDPLPKPDLGISDHCKTGGSHKPITARTSVCIYPNELPNSPPSVQGSVEVSTSEDVLPACPLDLSEKPADSSWVPRNQTVLSQGKSHACNSSQVLTPNADSHLESQRGNRESPVGVTKSHKCMKARWYKKWQEQREEKEENQDEEKVGFEKGAEQLEQLKNVDDKKGKSEMEEDKKENLPHKARSEEGGVNGNEVKEASIRLNSGADANSTEASAVVKSPCMDVLDFQMMKSLQNISANPYVPKNMKVSRVLHTGKQKLFKYSDLVELIIEKSLGAPGAQEKKAWPLRRARIKKLDSSSDSSEDGNFGIPSLMETLENDCDKIAKNDADSGNSAVYGGLALSNMSSLKLPEMDSNARRKLCTFVPGKFVCVGNSLKAISQFSPAASRKGELGPDDDDDDDDDGDEEYSNSSFSSGSTTNDSNI</sequence>
<feature type="region of interest" description="Disordered" evidence="1">
    <location>
        <begin position="382"/>
        <end position="438"/>
    </location>
</feature>
<feature type="region of interest" description="Disordered" evidence="1">
    <location>
        <begin position="59"/>
        <end position="82"/>
    </location>
</feature>
<dbReference type="KEGG" id="lak:106168508"/>
<proteinExistence type="predicted"/>